<keyword evidence="2" id="KW-1185">Reference proteome</keyword>
<evidence type="ECO:0000313" key="2">
    <source>
        <dbReference type="Proteomes" id="UP000517106"/>
    </source>
</evidence>
<organism evidence="1 2">
    <name type="scientific">Limosilactobacillus rudii</name>
    <dbReference type="NCBI Taxonomy" id="2759755"/>
    <lineage>
        <taxon>Bacteria</taxon>
        <taxon>Bacillati</taxon>
        <taxon>Bacillota</taxon>
        <taxon>Bacilli</taxon>
        <taxon>Lactobacillales</taxon>
        <taxon>Lactobacillaceae</taxon>
        <taxon>Limosilactobacillus</taxon>
    </lineage>
</organism>
<sequence length="153" mass="17531">MKINELGNRIRAINTLIGAHERLSMILISWNGLSVVEVPYRAKNMFDCKFITDSYLQLPDDIKAQLAGIIGKFLRTPVKDRFPEKKYRLRWIDDIKGCKNYLNINDGVWGFNPIGFIPTALTESELEQLKHDNPRLAPAIDAMKELVEGEDDK</sequence>
<proteinExistence type="predicted"/>
<comment type="caution">
    <text evidence="1">The sequence shown here is derived from an EMBL/GenBank/DDBJ whole genome shotgun (WGS) entry which is preliminary data.</text>
</comment>
<dbReference type="Proteomes" id="UP000517106">
    <property type="component" value="Unassembled WGS sequence"/>
</dbReference>
<gene>
    <name evidence="1" type="ORF">H5S09_02800</name>
</gene>
<name>A0A7W3UJX7_9LACO</name>
<protein>
    <submittedName>
        <fullName evidence="1">Uncharacterized protein</fullName>
    </submittedName>
</protein>
<dbReference type="EMBL" id="JACIVA010000037">
    <property type="protein sequence ID" value="MBB1096879.1"/>
    <property type="molecule type" value="Genomic_DNA"/>
</dbReference>
<reference evidence="1 2" key="1">
    <citation type="submission" date="2020-07" db="EMBL/GenBank/DDBJ databases">
        <title>Description of Limosilactobacillus balticus sp. nov., Limosilactobacillus agrestis sp. nov., Limosilactobacillus albertensis sp. nov., Limosilactobacillus rudii sp. nov., Limosilactobacillus fastidiosus sp. nov., five novel Limosilactobacillus species isolated from the vertebrate gastrointestinal tract, and proposal of 6 subspecies of Limosilactobacillus reuteri adapted to the gastrointestinal tract of specific vertebrate hosts.</title>
        <authorList>
            <person name="Li F."/>
            <person name="Cheng C."/>
            <person name="Zheng J."/>
            <person name="Quevedo R.M."/>
            <person name="Li J."/>
            <person name="Roos S."/>
            <person name="Gaenzle M.G."/>
            <person name="Walter J."/>
        </authorList>
    </citation>
    <scope>NUCLEOTIDE SEQUENCE [LARGE SCALE GENOMIC DNA]</scope>
    <source>
        <strain evidence="1 2">STM2_1</strain>
    </source>
</reference>
<evidence type="ECO:0000313" key="1">
    <source>
        <dbReference type="EMBL" id="MBB1096879.1"/>
    </source>
</evidence>
<accession>A0A7W3UJX7</accession>
<dbReference type="AlphaFoldDB" id="A0A7W3UJX7"/>
<dbReference type="RefSeq" id="WP_182595485.1">
    <property type="nucleotide sequence ID" value="NZ_JACIVA010000037.1"/>
</dbReference>